<keyword evidence="2 5" id="KW-0689">Ribosomal protein</keyword>
<dbReference type="PANTHER" id="PTHR35534">
    <property type="entry name" value="50S RIBOSOMAL PROTEIN L32"/>
    <property type="match status" value="1"/>
</dbReference>
<sequence length="50" mass="5639">RMRRGHIKLNVPNLQFDAATGEYRISHHVSPKGYYKGAQVVKKSDDNANA</sequence>
<comment type="caution">
    <text evidence="5">The sequence shown here is derived from an EMBL/GenBank/DDBJ whole genome shotgun (WGS) entry which is preliminary data.</text>
</comment>
<name>A0A829H5U9_LACPA</name>
<dbReference type="InterPro" id="IPR044957">
    <property type="entry name" value="Ribosomal_bL32_bact"/>
</dbReference>
<feature type="non-terminal residue" evidence="5">
    <location>
        <position position="1"/>
    </location>
</feature>
<organism evidence="5 6">
    <name type="scientific">Lacticaseibacillus paracasei subsp. paracasei Lpp41</name>
    <dbReference type="NCBI Taxonomy" id="1256208"/>
    <lineage>
        <taxon>Bacteria</taxon>
        <taxon>Bacillati</taxon>
        <taxon>Bacillota</taxon>
        <taxon>Bacilli</taxon>
        <taxon>Lactobacillales</taxon>
        <taxon>Lactobacillaceae</taxon>
        <taxon>Lacticaseibacillus</taxon>
    </lineage>
</organism>
<keyword evidence="3" id="KW-0687">Ribonucleoprotein</keyword>
<evidence type="ECO:0000256" key="3">
    <source>
        <dbReference type="ARBA" id="ARBA00023274"/>
    </source>
</evidence>
<dbReference type="GO" id="GO:0015934">
    <property type="term" value="C:large ribosomal subunit"/>
    <property type="evidence" value="ECO:0007669"/>
    <property type="project" value="InterPro"/>
</dbReference>
<evidence type="ECO:0000313" key="6">
    <source>
        <dbReference type="Proteomes" id="UP000014244"/>
    </source>
</evidence>
<dbReference type="GO" id="GO:0006412">
    <property type="term" value="P:translation"/>
    <property type="evidence" value="ECO:0007669"/>
    <property type="project" value="InterPro"/>
</dbReference>
<dbReference type="InterPro" id="IPR002677">
    <property type="entry name" value="Ribosomal_bL32"/>
</dbReference>
<evidence type="ECO:0000256" key="4">
    <source>
        <dbReference type="ARBA" id="ARBA00035178"/>
    </source>
</evidence>
<dbReference type="HAMAP" id="MF_00340">
    <property type="entry name" value="Ribosomal_bL32"/>
    <property type="match status" value="1"/>
</dbReference>
<dbReference type="GO" id="GO:0003735">
    <property type="term" value="F:structural constituent of ribosome"/>
    <property type="evidence" value="ECO:0007669"/>
    <property type="project" value="InterPro"/>
</dbReference>
<protein>
    <recommendedName>
        <fullName evidence="4">Large ribosomal subunit protein bL32</fullName>
    </recommendedName>
</protein>
<evidence type="ECO:0000313" key="5">
    <source>
        <dbReference type="EMBL" id="EPC71928.1"/>
    </source>
</evidence>
<dbReference type="EMBL" id="ANKE01000520">
    <property type="protein sequence ID" value="EPC71928.1"/>
    <property type="molecule type" value="Genomic_DNA"/>
</dbReference>
<dbReference type="InterPro" id="IPR011332">
    <property type="entry name" value="Ribosomal_zn-bd"/>
</dbReference>
<dbReference type="AlphaFoldDB" id="A0A829H5U9"/>
<dbReference type="Proteomes" id="UP000014244">
    <property type="component" value="Unassembled WGS sequence"/>
</dbReference>
<reference evidence="5 6" key="1">
    <citation type="journal article" date="2013" name="PLoS ONE">
        <title>Lactobacillus paracasei comparative genomics: towards species pan-genome definition and exploitation of diversity.</title>
        <authorList>
            <person name="Smokvina T."/>
            <person name="Wels M."/>
            <person name="Polka J."/>
            <person name="Chervaux C."/>
            <person name="Brisse S."/>
            <person name="Boekhorst J."/>
            <person name="van Hylckama Vlieg J.E."/>
            <person name="Siezen R.J."/>
        </authorList>
    </citation>
    <scope>NUCLEOTIDE SEQUENCE [LARGE SCALE GENOMIC DNA]</scope>
    <source>
        <strain evidence="5 6">Lpp41</strain>
    </source>
</reference>
<gene>
    <name evidence="5" type="primary">rpmF</name>
    <name evidence="5" type="ORF">Lpp41_10746</name>
</gene>
<evidence type="ECO:0000256" key="1">
    <source>
        <dbReference type="ARBA" id="ARBA00008560"/>
    </source>
</evidence>
<comment type="similarity">
    <text evidence="1">Belongs to the bacterial ribosomal protein bL32 family.</text>
</comment>
<accession>A0A829H5U9</accession>
<dbReference type="NCBIfam" id="TIGR01031">
    <property type="entry name" value="rpmF_bact"/>
    <property type="match status" value="1"/>
</dbReference>
<dbReference type="PANTHER" id="PTHR35534:SF1">
    <property type="entry name" value="LARGE RIBOSOMAL SUBUNIT PROTEIN BL32"/>
    <property type="match status" value="1"/>
</dbReference>
<dbReference type="Pfam" id="PF01783">
    <property type="entry name" value="Ribosomal_L32p"/>
    <property type="match status" value="1"/>
</dbReference>
<dbReference type="SUPFAM" id="SSF57829">
    <property type="entry name" value="Zn-binding ribosomal proteins"/>
    <property type="match status" value="1"/>
</dbReference>
<evidence type="ECO:0000256" key="2">
    <source>
        <dbReference type="ARBA" id="ARBA00022980"/>
    </source>
</evidence>
<proteinExistence type="inferred from homology"/>